<comment type="function">
    <text evidence="5">Specifically methylates the pseudouridine at position 1915 (m3Psi1915) in 23S rRNA.</text>
</comment>
<dbReference type="PIRSF" id="PIRSF004505">
    <property type="entry name" value="MT_bac"/>
    <property type="match status" value="1"/>
</dbReference>
<comment type="similarity">
    <text evidence="4 5">Belongs to the RNA methyltransferase RlmH family.</text>
</comment>
<dbReference type="SUPFAM" id="SSF75217">
    <property type="entry name" value="alpha/beta knot"/>
    <property type="match status" value="1"/>
</dbReference>
<dbReference type="PANTHER" id="PTHR33603">
    <property type="entry name" value="METHYLTRANSFERASE"/>
    <property type="match status" value="1"/>
</dbReference>
<evidence type="ECO:0000256" key="4">
    <source>
        <dbReference type="ARBA" id="ARBA00038303"/>
    </source>
</evidence>
<dbReference type="InterPro" id="IPR029026">
    <property type="entry name" value="tRNA_m1G_MTases_N"/>
</dbReference>
<feature type="binding site" evidence="5">
    <location>
        <position position="85"/>
    </location>
    <ligand>
        <name>S-adenosyl-L-methionine</name>
        <dbReference type="ChEBI" id="CHEBI:59789"/>
    </ligand>
</feature>
<evidence type="ECO:0000256" key="3">
    <source>
        <dbReference type="ARBA" id="ARBA00022691"/>
    </source>
</evidence>
<gene>
    <name evidence="5" type="primary">rlmH</name>
    <name evidence="6" type="ORF">ThidrDRAFT_2325</name>
</gene>
<protein>
    <recommendedName>
        <fullName evidence="5">Ribosomal RNA large subunit methyltransferase H</fullName>
        <ecNumber evidence="5">2.1.1.177</ecNumber>
    </recommendedName>
    <alternativeName>
        <fullName evidence="5">23S rRNA (pseudouridine1915-N3)-methyltransferase</fullName>
    </alternativeName>
    <alternativeName>
        <fullName evidence="5">23S rRNA m3Psi1915 methyltransferase</fullName>
    </alternativeName>
    <alternativeName>
        <fullName evidence="5">rRNA (pseudouridine-N3-)-methyltransferase RlmH</fullName>
    </alternativeName>
</protein>
<dbReference type="STRING" id="765913.ThidrDRAFT_2325"/>
<dbReference type="PANTHER" id="PTHR33603:SF1">
    <property type="entry name" value="RIBOSOMAL RNA LARGE SUBUNIT METHYLTRANSFERASE H"/>
    <property type="match status" value="1"/>
</dbReference>
<organism evidence="6 7">
    <name type="scientific">Thiorhodococcus drewsii AZ1</name>
    <dbReference type="NCBI Taxonomy" id="765913"/>
    <lineage>
        <taxon>Bacteria</taxon>
        <taxon>Pseudomonadati</taxon>
        <taxon>Pseudomonadota</taxon>
        <taxon>Gammaproteobacteria</taxon>
        <taxon>Chromatiales</taxon>
        <taxon>Chromatiaceae</taxon>
        <taxon>Thiorhodococcus</taxon>
    </lineage>
</organism>
<evidence type="ECO:0000256" key="2">
    <source>
        <dbReference type="ARBA" id="ARBA00022679"/>
    </source>
</evidence>
<dbReference type="GO" id="GO:0070038">
    <property type="term" value="F:rRNA (pseudouridine-N3-)-methyltransferase activity"/>
    <property type="evidence" value="ECO:0007669"/>
    <property type="project" value="UniProtKB-UniRule"/>
</dbReference>
<feature type="binding site" evidence="5">
    <location>
        <begin position="135"/>
        <end position="140"/>
    </location>
    <ligand>
        <name>S-adenosyl-L-methionine</name>
        <dbReference type="ChEBI" id="CHEBI:59789"/>
    </ligand>
</feature>
<keyword evidence="2 5" id="KW-0808">Transferase</keyword>
<dbReference type="InterPro" id="IPR003742">
    <property type="entry name" value="RlmH-like"/>
</dbReference>
<comment type="subcellular location">
    <subcellularLocation>
        <location evidence="5">Cytoplasm</location>
    </subcellularLocation>
</comment>
<dbReference type="GO" id="GO:0005737">
    <property type="term" value="C:cytoplasm"/>
    <property type="evidence" value="ECO:0007669"/>
    <property type="project" value="UniProtKB-SubCell"/>
</dbReference>
<dbReference type="NCBIfam" id="TIGR00246">
    <property type="entry name" value="tRNA_RlmH_YbeA"/>
    <property type="match status" value="1"/>
</dbReference>
<name>G2E212_9GAMM</name>
<keyword evidence="5" id="KW-0698">rRNA processing</keyword>
<dbReference type="CDD" id="cd18081">
    <property type="entry name" value="RlmH-like"/>
    <property type="match status" value="1"/>
</dbReference>
<keyword evidence="7" id="KW-1185">Reference proteome</keyword>
<dbReference type="EC" id="2.1.1.177" evidence="5"/>
<comment type="catalytic activity">
    <reaction evidence="5">
        <text>pseudouridine(1915) in 23S rRNA + S-adenosyl-L-methionine = N(3)-methylpseudouridine(1915) in 23S rRNA + S-adenosyl-L-homocysteine + H(+)</text>
        <dbReference type="Rhea" id="RHEA:42752"/>
        <dbReference type="Rhea" id="RHEA-COMP:10221"/>
        <dbReference type="Rhea" id="RHEA-COMP:10222"/>
        <dbReference type="ChEBI" id="CHEBI:15378"/>
        <dbReference type="ChEBI" id="CHEBI:57856"/>
        <dbReference type="ChEBI" id="CHEBI:59789"/>
        <dbReference type="ChEBI" id="CHEBI:65314"/>
        <dbReference type="ChEBI" id="CHEBI:74486"/>
        <dbReference type="EC" id="2.1.1.177"/>
    </reaction>
</comment>
<sequence>MANHFSEGKRPEVRIHIISVGRRMPGWVEDGYAEYAKRMPHECALNLIEIEPFRRGRSTSAEQAREEEGRRILKAIPKGAGVTVLDVLGQSWSTERLAGHLTGWLGAGCDRALLVGGPDGLARECLDRADQCWSLSALTFPHPLVRVVLAEQIYRAWTLNQGHPYHRGG</sequence>
<keyword evidence="5" id="KW-0963">Cytoplasm</keyword>
<evidence type="ECO:0000313" key="6">
    <source>
        <dbReference type="EMBL" id="EGV30961.1"/>
    </source>
</evidence>
<comment type="subunit">
    <text evidence="5">Homodimer.</text>
</comment>
<dbReference type="Proteomes" id="UP000004200">
    <property type="component" value="Unassembled WGS sequence"/>
</dbReference>
<keyword evidence="1 5" id="KW-0489">Methyltransferase</keyword>
<evidence type="ECO:0000313" key="7">
    <source>
        <dbReference type="Proteomes" id="UP000004200"/>
    </source>
</evidence>
<evidence type="ECO:0000256" key="5">
    <source>
        <dbReference type="HAMAP-Rule" id="MF_00658"/>
    </source>
</evidence>
<keyword evidence="3 5" id="KW-0949">S-adenosyl-L-methionine</keyword>
<dbReference type="Gene3D" id="3.40.1280.10">
    <property type="match status" value="1"/>
</dbReference>
<proteinExistence type="inferred from homology"/>
<feature type="binding site" evidence="5">
    <location>
        <position position="116"/>
    </location>
    <ligand>
        <name>S-adenosyl-L-methionine</name>
        <dbReference type="ChEBI" id="CHEBI:59789"/>
    </ligand>
</feature>
<dbReference type="AlphaFoldDB" id="G2E212"/>
<dbReference type="eggNOG" id="COG1576">
    <property type="taxonomic scope" value="Bacteria"/>
</dbReference>
<dbReference type="NCBIfam" id="NF000986">
    <property type="entry name" value="PRK00103.1-4"/>
    <property type="match status" value="1"/>
</dbReference>
<reference evidence="6 7" key="1">
    <citation type="submission" date="2011-06" db="EMBL/GenBank/DDBJ databases">
        <title>The draft genome of Thiorhodococcus drewsii AZ1.</title>
        <authorList>
            <consortium name="US DOE Joint Genome Institute (JGI-PGF)"/>
            <person name="Lucas S."/>
            <person name="Han J."/>
            <person name="Lapidus A."/>
            <person name="Cheng J.-F."/>
            <person name="Goodwin L."/>
            <person name="Pitluck S."/>
            <person name="Peters L."/>
            <person name="Land M.L."/>
            <person name="Hauser L."/>
            <person name="Vogl K."/>
            <person name="Liu Z."/>
            <person name="Imhoff J."/>
            <person name="Thiel V."/>
            <person name="Frigaard N.-U."/>
            <person name="Bryant D.A."/>
            <person name="Woyke T.J."/>
        </authorList>
    </citation>
    <scope>NUCLEOTIDE SEQUENCE [LARGE SCALE GENOMIC DNA]</scope>
    <source>
        <strain evidence="6 7">AZ1</strain>
    </source>
</reference>
<accession>G2E212</accession>
<dbReference type="Pfam" id="PF02590">
    <property type="entry name" value="SPOUT_MTase"/>
    <property type="match status" value="1"/>
</dbReference>
<dbReference type="HAMAP" id="MF_00658">
    <property type="entry name" value="23SrRNA_methyltr_H"/>
    <property type="match status" value="1"/>
</dbReference>
<dbReference type="PATRIC" id="fig|765913.3.peg.2366"/>
<dbReference type="InterPro" id="IPR029028">
    <property type="entry name" value="Alpha/beta_knot_MTases"/>
</dbReference>
<dbReference type="EMBL" id="AFWT01000015">
    <property type="protein sequence ID" value="EGV30961.1"/>
    <property type="molecule type" value="Genomic_DNA"/>
</dbReference>
<evidence type="ECO:0000256" key="1">
    <source>
        <dbReference type="ARBA" id="ARBA00022603"/>
    </source>
</evidence>
<comment type="caution">
    <text evidence="6">The sequence shown here is derived from an EMBL/GenBank/DDBJ whole genome shotgun (WGS) entry which is preliminary data.</text>
</comment>